<reference evidence="1 2" key="1">
    <citation type="journal article" date="2013" name="BMC Genomics">
        <title>Reconstruction of the lipid metabolism for the microalga Monoraphidium neglectum from its genome sequence reveals characteristics suitable for biofuel production.</title>
        <authorList>
            <person name="Bogen C."/>
            <person name="Al-Dilaimi A."/>
            <person name="Albersmeier A."/>
            <person name="Wichmann J."/>
            <person name="Grundmann M."/>
            <person name="Rupp O."/>
            <person name="Lauersen K.J."/>
            <person name="Blifernez-Klassen O."/>
            <person name="Kalinowski J."/>
            <person name="Goesmann A."/>
            <person name="Mussgnug J.H."/>
            <person name="Kruse O."/>
        </authorList>
    </citation>
    <scope>NUCLEOTIDE SEQUENCE [LARGE SCALE GENOMIC DNA]</scope>
    <source>
        <strain evidence="1 2">SAG 48.87</strain>
    </source>
</reference>
<dbReference type="GeneID" id="25730662"/>
<dbReference type="EMBL" id="KK103917">
    <property type="protein sequence ID" value="KIY94739.1"/>
    <property type="molecule type" value="Genomic_DNA"/>
</dbReference>
<keyword evidence="2" id="KW-1185">Reference proteome</keyword>
<protein>
    <submittedName>
        <fullName evidence="1">Uncharacterized protein</fullName>
    </submittedName>
</protein>
<evidence type="ECO:0000313" key="1">
    <source>
        <dbReference type="EMBL" id="KIY94739.1"/>
    </source>
</evidence>
<proteinExistence type="predicted"/>
<name>A0A0D2LSZ7_9CHLO</name>
<dbReference type="STRING" id="145388.A0A0D2LSZ7"/>
<dbReference type="AlphaFoldDB" id="A0A0D2LSZ7"/>
<dbReference type="OrthoDB" id="10619110at2759"/>
<organism evidence="1 2">
    <name type="scientific">Monoraphidium neglectum</name>
    <dbReference type="NCBI Taxonomy" id="145388"/>
    <lineage>
        <taxon>Eukaryota</taxon>
        <taxon>Viridiplantae</taxon>
        <taxon>Chlorophyta</taxon>
        <taxon>core chlorophytes</taxon>
        <taxon>Chlorophyceae</taxon>
        <taxon>CS clade</taxon>
        <taxon>Sphaeropleales</taxon>
        <taxon>Selenastraceae</taxon>
        <taxon>Monoraphidium</taxon>
    </lineage>
</organism>
<sequence>MRAQVQQLLRFARAKRVQHVKECLRLVQDLAARRVQRADVYGGAEVLEMLDELRAGLEKQVDEFKVVATSARHAMFLNICVL</sequence>
<dbReference type="KEGG" id="mng:MNEG_13221"/>
<dbReference type="Proteomes" id="UP000054498">
    <property type="component" value="Unassembled WGS sequence"/>
</dbReference>
<evidence type="ECO:0000313" key="2">
    <source>
        <dbReference type="Proteomes" id="UP000054498"/>
    </source>
</evidence>
<dbReference type="RefSeq" id="XP_013893759.1">
    <property type="nucleotide sequence ID" value="XM_014038305.1"/>
</dbReference>
<accession>A0A0D2LSZ7</accession>
<gene>
    <name evidence="1" type="ORF">MNEG_13221</name>
</gene>